<proteinExistence type="predicted"/>
<keyword evidence="2" id="KW-1185">Reference proteome</keyword>
<evidence type="ECO:0000313" key="1">
    <source>
        <dbReference type="EMBL" id="PCG08163.1"/>
    </source>
</evidence>
<dbReference type="Proteomes" id="UP000218784">
    <property type="component" value="Unassembled WGS sequence"/>
</dbReference>
<sequence length="124" mass="12812">MIGALLAQAAMVAAINPPGDWSGLAPLPIQRPAAPARALSQFVRDEVAAGRCAAAVATPRGYALSVDLAVLVGAGGQVRRIVPRAIGCATVEQYASGIALNLTRTALRAPGADTWYRTTVDFAW</sequence>
<dbReference type="RefSeq" id="WP_066489869.1">
    <property type="nucleotide sequence ID" value="NZ_JAIEOT010000023.1"/>
</dbReference>
<organism evidence="1 2">
    <name type="scientific">Sphingomonas ginsenosidimutans</name>
    <dbReference type="NCBI Taxonomy" id="862134"/>
    <lineage>
        <taxon>Bacteria</taxon>
        <taxon>Pseudomonadati</taxon>
        <taxon>Pseudomonadota</taxon>
        <taxon>Alphaproteobacteria</taxon>
        <taxon>Sphingomonadales</taxon>
        <taxon>Sphingomonadaceae</taxon>
        <taxon>Sphingomonas</taxon>
    </lineage>
</organism>
<dbReference type="EMBL" id="NWVD01000007">
    <property type="protein sequence ID" value="PCG08163.1"/>
    <property type="molecule type" value="Genomic_DNA"/>
</dbReference>
<accession>A0A2A4HVY4</accession>
<protein>
    <recommendedName>
        <fullName evidence="3">TonB C-terminal domain-containing protein</fullName>
    </recommendedName>
</protein>
<evidence type="ECO:0008006" key="3">
    <source>
        <dbReference type="Google" id="ProtNLM"/>
    </source>
</evidence>
<evidence type="ECO:0000313" key="2">
    <source>
        <dbReference type="Proteomes" id="UP000218784"/>
    </source>
</evidence>
<reference evidence="1 2" key="1">
    <citation type="submission" date="2017-09" db="EMBL/GenBank/DDBJ databases">
        <title>Sphingomonas ginsenosidimutans KACC 14949, whole genome shotgun sequence.</title>
        <authorList>
            <person name="Feng G."/>
            <person name="Zhu H."/>
        </authorList>
    </citation>
    <scope>NUCLEOTIDE SEQUENCE [LARGE SCALE GENOMIC DNA]</scope>
    <source>
        <strain evidence="1 2">KACC 14949</strain>
    </source>
</reference>
<gene>
    <name evidence="1" type="ORF">COA17_13910</name>
</gene>
<dbReference type="AlphaFoldDB" id="A0A2A4HVY4"/>
<name>A0A2A4HVY4_9SPHN</name>
<comment type="caution">
    <text evidence="1">The sequence shown here is derived from an EMBL/GenBank/DDBJ whole genome shotgun (WGS) entry which is preliminary data.</text>
</comment>